<dbReference type="Pfam" id="PF03726">
    <property type="entry name" value="PNPase"/>
    <property type="match status" value="1"/>
</dbReference>
<evidence type="ECO:0000256" key="8">
    <source>
        <dbReference type="HAMAP-Rule" id="MF_01595"/>
    </source>
</evidence>
<dbReference type="InterPro" id="IPR036345">
    <property type="entry name" value="ExoRNase_PH_dom2_sf"/>
</dbReference>
<dbReference type="Pfam" id="PF01138">
    <property type="entry name" value="RNase_PH"/>
    <property type="match status" value="2"/>
</dbReference>
<dbReference type="InterPro" id="IPR027408">
    <property type="entry name" value="PNPase/RNase_PH_dom_sf"/>
</dbReference>
<proteinExistence type="inferred from homology"/>
<sequence length="722" mass="78872">MSAQPARVEYPLGNRTLVLETGRLARQAHGAVLARYGDTAVIVAVVAGGAIPGRDFFPLQVEYRERTYAAGKFPGGFIKRETRPTTKEILTSRLIDRPTRPLFPPNYTNEVQIHATVLSVDKENDPDVLAMIGASAALHISDIPFLKPYGAVRLGRLAGQWVVMPSVEQLEESDLDLVVAGTREAVCMIEGFARELPEADMAEAILTAHRYCQETITAIERLREAAGLPAKELPAPPPPNPLVDEFHARFGAEFRERYLTKGKQQRLAAIEELKQRIQAEYLVQVDESGKPKYNLVQIYEAFAALRERIFKEITLSGTRIDGRGHRELRPVSCEVAVLPRTHGSAVFQRGETQALVVATLGTIADEQKVDDLFEEYSKKFMLDYNFPPYSVGECKPIRGPGRREIGHGMLAERSLKAVIPPPTRFPYTIRLVSEILESNGSSSMATVCGGTLALMDAGVPIKRPVAGISIGLVTEGERYALLTDIQGDEDHYGDMDFKVAGTQKGITGVQLDIKIEGITEPIIRQALDQAREARMQILKIMLQSLSAPRKEISAYAPRLVTTRIAPDKIGLLIGPGGKNIRALQDETATKIEVQDDGTVSIAGTDSAGVEEARRRIEALGAEIRIGAIYEGKVISIKEFGAFIEIAPGRDGLCHISELDVGYVGRVEDVVQVGDRVLVKVIAIDDQGRIKLSRKALLTAGGGDNGGNGDRSRGRTPSPTPRR</sequence>
<dbReference type="GO" id="GO:0000175">
    <property type="term" value="F:3'-5'-RNA exonuclease activity"/>
    <property type="evidence" value="ECO:0007669"/>
    <property type="project" value="TreeGrafter"/>
</dbReference>
<dbReference type="FunFam" id="3.30.230.70:FF:000002">
    <property type="entry name" value="Polyribonucleotide nucleotidyltransferase"/>
    <property type="match status" value="1"/>
</dbReference>
<dbReference type="FunFam" id="3.30.1370.10:FF:000001">
    <property type="entry name" value="Polyribonucleotide nucleotidyltransferase"/>
    <property type="match status" value="1"/>
</dbReference>
<evidence type="ECO:0000256" key="4">
    <source>
        <dbReference type="ARBA" id="ARBA00022695"/>
    </source>
</evidence>
<evidence type="ECO:0000256" key="9">
    <source>
        <dbReference type="SAM" id="MobiDB-lite"/>
    </source>
</evidence>
<dbReference type="InterPro" id="IPR004087">
    <property type="entry name" value="KH_dom"/>
</dbReference>
<dbReference type="PANTHER" id="PTHR11252:SF0">
    <property type="entry name" value="POLYRIBONUCLEOTIDE NUCLEOTIDYLTRANSFERASE 1, MITOCHONDRIAL"/>
    <property type="match status" value="1"/>
</dbReference>
<dbReference type="FunFam" id="2.40.50.140:FF:000189">
    <property type="entry name" value="Polyribonucleotide nucleotidyltransferase, putative"/>
    <property type="match status" value="1"/>
</dbReference>
<keyword evidence="2 8" id="KW-0963">Cytoplasm</keyword>
<dbReference type="InterPro" id="IPR012162">
    <property type="entry name" value="PNPase"/>
</dbReference>
<organism evidence="11 12">
    <name type="scientific">Thermogemmata fonticola</name>
    <dbReference type="NCBI Taxonomy" id="2755323"/>
    <lineage>
        <taxon>Bacteria</taxon>
        <taxon>Pseudomonadati</taxon>
        <taxon>Planctomycetota</taxon>
        <taxon>Planctomycetia</taxon>
        <taxon>Gemmatales</taxon>
        <taxon>Gemmataceae</taxon>
        <taxon>Thermogemmata</taxon>
    </lineage>
</organism>
<keyword evidence="3 8" id="KW-0808">Transferase</keyword>
<dbReference type="PIRSF" id="PIRSF005499">
    <property type="entry name" value="PNPase"/>
    <property type="match status" value="1"/>
</dbReference>
<evidence type="ECO:0000256" key="2">
    <source>
        <dbReference type="ARBA" id="ARBA00022490"/>
    </source>
</evidence>
<dbReference type="NCBIfam" id="NF008805">
    <property type="entry name" value="PRK11824.1"/>
    <property type="match status" value="1"/>
</dbReference>
<keyword evidence="6 8" id="KW-0460">Magnesium</keyword>
<dbReference type="GO" id="GO:0006396">
    <property type="term" value="P:RNA processing"/>
    <property type="evidence" value="ECO:0007669"/>
    <property type="project" value="InterPro"/>
</dbReference>
<dbReference type="GO" id="GO:0005829">
    <property type="term" value="C:cytosol"/>
    <property type="evidence" value="ECO:0007669"/>
    <property type="project" value="TreeGrafter"/>
</dbReference>
<keyword evidence="12" id="KW-1185">Reference proteome</keyword>
<evidence type="ECO:0000313" key="11">
    <source>
        <dbReference type="EMBL" id="MBA2227754.1"/>
    </source>
</evidence>
<dbReference type="NCBIfam" id="TIGR03591">
    <property type="entry name" value="polynuc_phos"/>
    <property type="match status" value="1"/>
</dbReference>
<dbReference type="InterPro" id="IPR020568">
    <property type="entry name" value="Ribosomal_Su5_D2-typ_SF"/>
</dbReference>
<comment type="subcellular location">
    <subcellularLocation>
        <location evidence="8">Cytoplasm</location>
    </subcellularLocation>
</comment>
<dbReference type="Pfam" id="PF00013">
    <property type="entry name" value="KH_1"/>
    <property type="match status" value="1"/>
</dbReference>
<evidence type="ECO:0000256" key="7">
    <source>
        <dbReference type="ARBA" id="ARBA00022884"/>
    </source>
</evidence>
<dbReference type="AlphaFoldDB" id="A0A7V9AD56"/>
<dbReference type="InterPro" id="IPR004088">
    <property type="entry name" value="KH_dom_type_1"/>
</dbReference>
<feature type="binding site" evidence="8">
    <location>
        <position position="490"/>
    </location>
    <ligand>
        <name>Mg(2+)</name>
        <dbReference type="ChEBI" id="CHEBI:18420"/>
    </ligand>
</feature>
<dbReference type="EC" id="2.7.7.8" evidence="8"/>
<reference evidence="11 12" key="1">
    <citation type="submission" date="2020-07" db="EMBL/GenBank/DDBJ databases">
        <title>Thermogemmata thermophila gen. nov., sp. nov., a novel moderate thermophilic planctomycete from a Kamchatka hot spring.</title>
        <authorList>
            <person name="Elcheninov A.G."/>
            <person name="Podosokorskaya O.A."/>
            <person name="Kovaleva O.L."/>
            <person name="Novikov A."/>
            <person name="Bonch-Osmolovskaya E.A."/>
            <person name="Toshchakov S.V."/>
            <person name="Kublanov I.V."/>
        </authorList>
    </citation>
    <scope>NUCLEOTIDE SEQUENCE [LARGE SCALE GENOMIC DNA]</scope>
    <source>
        <strain evidence="11 12">2918</strain>
    </source>
</reference>
<dbReference type="SUPFAM" id="SSF54791">
    <property type="entry name" value="Eukaryotic type KH-domain (KH-domain type I)"/>
    <property type="match status" value="1"/>
</dbReference>
<dbReference type="CDD" id="cd04472">
    <property type="entry name" value="S1_PNPase"/>
    <property type="match status" value="1"/>
</dbReference>
<dbReference type="SMART" id="SM00322">
    <property type="entry name" value="KH"/>
    <property type="match status" value="1"/>
</dbReference>
<dbReference type="SUPFAM" id="SSF50249">
    <property type="entry name" value="Nucleic acid-binding proteins"/>
    <property type="match status" value="1"/>
</dbReference>
<dbReference type="Pfam" id="PF00575">
    <property type="entry name" value="S1"/>
    <property type="match status" value="1"/>
</dbReference>
<keyword evidence="5 8" id="KW-0479">Metal-binding</keyword>
<comment type="cofactor">
    <cofactor evidence="8">
        <name>Mg(2+)</name>
        <dbReference type="ChEBI" id="CHEBI:18420"/>
    </cofactor>
</comment>
<comment type="caution">
    <text evidence="11">The sequence shown here is derived from an EMBL/GenBank/DDBJ whole genome shotgun (WGS) entry which is preliminary data.</text>
</comment>
<feature type="domain" description="S1 motif" evidence="10">
    <location>
        <begin position="626"/>
        <end position="694"/>
    </location>
</feature>
<feature type="binding site" evidence="8">
    <location>
        <position position="496"/>
    </location>
    <ligand>
        <name>Mg(2+)</name>
        <dbReference type="ChEBI" id="CHEBI:18420"/>
    </ligand>
</feature>
<keyword evidence="7 8" id="KW-0694">RNA-binding</keyword>
<dbReference type="FunFam" id="3.30.230.70:FF:000001">
    <property type="entry name" value="Polyribonucleotide nucleotidyltransferase"/>
    <property type="match status" value="1"/>
</dbReference>
<gene>
    <name evidence="8 11" type="primary">pnp</name>
    <name evidence="11" type="ORF">H0921_16465</name>
</gene>
<dbReference type="HAMAP" id="MF_01595">
    <property type="entry name" value="PNPase"/>
    <property type="match status" value="1"/>
</dbReference>
<dbReference type="GO" id="GO:0006402">
    <property type="term" value="P:mRNA catabolic process"/>
    <property type="evidence" value="ECO:0007669"/>
    <property type="project" value="UniProtKB-UniRule"/>
</dbReference>
<dbReference type="Gene3D" id="3.30.1370.10">
    <property type="entry name" value="K Homology domain, type 1"/>
    <property type="match status" value="1"/>
</dbReference>
<evidence type="ECO:0000256" key="6">
    <source>
        <dbReference type="ARBA" id="ARBA00022842"/>
    </source>
</evidence>
<dbReference type="InterPro" id="IPR015847">
    <property type="entry name" value="ExoRNase_PH_dom2"/>
</dbReference>
<dbReference type="Gene3D" id="3.30.230.70">
    <property type="entry name" value="GHMP Kinase, N-terminal domain"/>
    <property type="match status" value="2"/>
</dbReference>
<dbReference type="RefSeq" id="WP_194539614.1">
    <property type="nucleotide sequence ID" value="NZ_JACEFB010000018.1"/>
</dbReference>
<name>A0A7V9AD56_9BACT</name>
<dbReference type="Pfam" id="PF03725">
    <property type="entry name" value="RNase_PH_C"/>
    <property type="match status" value="1"/>
</dbReference>
<dbReference type="SUPFAM" id="SSF54211">
    <property type="entry name" value="Ribosomal protein S5 domain 2-like"/>
    <property type="match status" value="2"/>
</dbReference>
<dbReference type="PROSITE" id="PS50084">
    <property type="entry name" value="KH_TYPE_1"/>
    <property type="match status" value="1"/>
</dbReference>
<dbReference type="GO" id="GO:0004654">
    <property type="term" value="F:polyribonucleotide nucleotidyltransferase activity"/>
    <property type="evidence" value="ECO:0007669"/>
    <property type="project" value="UniProtKB-UniRule"/>
</dbReference>
<dbReference type="SUPFAM" id="SSF46915">
    <property type="entry name" value="Polynucleotide phosphorylase/guanosine pentaphosphate synthase (PNPase/GPSI), domain 3"/>
    <property type="match status" value="1"/>
</dbReference>
<protein>
    <recommendedName>
        <fullName evidence="8">Polyribonucleotide nucleotidyltransferase</fullName>
        <ecNumber evidence="8">2.7.7.8</ecNumber>
    </recommendedName>
    <alternativeName>
        <fullName evidence="8">Polynucleotide phosphorylase</fullName>
        <shortName evidence="8">PNPase</shortName>
    </alternativeName>
</protein>
<dbReference type="EMBL" id="JACEFB010000018">
    <property type="protein sequence ID" value="MBA2227754.1"/>
    <property type="molecule type" value="Genomic_DNA"/>
</dbReference>
<dbReference type="InterPro" id="IPR036456">
    <property type="entry name" value="PNPase_PH_RNA-bd_sf"/>
</dbReference>
<comment type="similarity">
    <text evidence="1 8">Belongs to the polyribonucleotide nucleotidyltransferase family.</text>
</comment>
<evidence type="ECO:0000313" key="12">
    <source>
        <dbReference type="Proteomes" id="UP000542342"/>
    </source>
</evidence>
<dbReference type="SUPFAM" id="SSF55666">
    <property type="entry name" value="Ribonuclease PH domain 2-like"/>
    <property type="match status" value="2"/>
</dbReference>
<feature type="region of interest" description="Disordered" evidence="9">
    <location>
        <begin position="700"/>
        <end position="722"/>
    </location>
</feature>
<evidence type="ECO:0000256" key="3">
    <source>
        <dbReference type="ARBA" id="ARBA00022679"/>
    </source>
</evidence>
<dbReference type="GO" id="GO:0003723">
    <property type="term" value="F:RNA binding"/>
    <property type="evidence" value="ECO:0007669"/>
    <property type="project" value="UniProtKB-UniRule"/>
</dbReference>
<dbReference type="Proteomes" id="UP000542342">
    <property type="component" value="Unassembled WGS sequence"/>
</dbReference>
<dbReference type="PROSITE" id="PS50126">
    <property type="entry name" value="S1"/>
    <property type="match status" value="1"/>
</dbReference>
<dbReference type="InterPro" id="IPR012340">
    <property type="entry name" value="NA-bd_OB-fold"/>
</dbReference>
<evidence type="ECO:0000256" key="5">
    <source>
        <dbReference type="ARBA" id="ARBA00022723"/>
    </source>
</evidence>
<dbReference type="InterPro" id="IPR036612">
    <property type="entry name" value="KH_dom_type_1_sf"/>
</dbReference>
<dbReference type="CDD" id="cd11363">
    <property type="entry name" value="RNase_PH_PNPase_1"/>
    <property type="match status" value="1"/>
</dbReference>
<dbReference type="InterPro" id="IPR015848">
    <property type="entry name" value="PNPase_PH_RNA-bd_bac/org-type"/>
</dbReference>
<evidence type="ECO:0000256" key="1">
    <source>
        <dbReference type="ARBA" id="ARBA00007404"/>
    </source>
</evidence>
<dbReference type="SMART" id="SM00316">
    <property type="entry name" value="S1"/>
    <property type="match status" value="1"/>
</dbReference>
<dbReference type="PANTHER" id="PTHR11252">
    <property type="entry name" value="POLYRIBONUCLEOTIDE NUCLEOTIDYLTRANSFERASE"/>
    <property type="match status" value="1"/>
</dbReference>
<evidence type="ECO:0000259" key="10">
    <source>
        <dbReference type="PROSITE" id="PS50126"/>
    </source>
</evidence>
<dbReference type="GO" id="GO:0000287">
    <property type="term" value="F:magnesium ion binding"/>
    <property type="evidence" value="ECO:0007669"/>
    <property type="project" value="UniProtKB-UniRule"/>
</dbReference>
<dbReference type="CDD" id="cd02393">
    <property type="entry name" value="KH-I_PNPase"/>
    <property type="match status" value="1"/>
</dbReference>
<dbReference type="InterPro" id="IPR003029">
    <property type="entry name" value="S1_domain"/>
</dbReference>
<dbReference type="InterPro" id="IPR001247">
    <property type="entry name" value="ExoRNase_PH_dom1"/>
</dbReference>
<comment type="catalytic activity">
    <reaction evidence="8">
        <text>RNA(n+1) + phosphate = RNA(n) + a ribonucleoside 5'-diphosphate</text>
        <dbReference type="Rhea" id="RHEA:22096"/>
        <dbReference type="Rhea" id="RHEA-COMP:14527"/>
        <dbReference type="Rhea" id="RHEA-COMP:17342"/>
        <dbReference type="ChEBI" id="CHEBI:43474"/>
        <dbReference type="ChEBI" id="CHEBI:57930"/>
        <dbReference type="ChEBI" id="CHEBI:140395"/>
        <dbReference type="EC" id="2.7.7.8"/>
    </reaction>
</comment>
<dbReference type="Gene3D" id="2.40.50.140">
    <property type="entry name" value="Nucleic acid-binding proteins"/>
    <property type="match status" value="1"/>
</dbReference>
<accession>A0A7V9AD56</accession>
<dbReference type="CDD" id="cd11364">
    <property type="entry name" value="RNase_PH_PNPase_2"/>
    <property type="match status" value="1"/>
</dbReference>
<keyword evidence="4 8" id="KW-0548">Nucleotidyltransferase</keyword>
<comment type="function">
    <text evidence="8">Involved in mRNA degradation. Catalyzes the phosphorolysis of single-stranded polyribonucleotides processively in the 3'- to 5'-direction.</text>
</comment>